<dbReference type="AlphaFoldDB" id="A0A834N849"/>
<protein>
    <submittedName>
        <fullName evidence="1">Uncharacterized protein</fullName>
    </submittedName>
</protein>
<comment type="caution">
    <text evidence="1">The sequence shown here is derived from an EMBL/GenBank/DDBJ whole genome shotgun (WGS) entry which is preliminary data.</text>
</comment>
<accession>A0A834N849</accession>
<evidence type="ECO:0000313" key="1">
    <source>
        <dbReference type="EMBL" id="KAF7399737.1"/>
    </source>
</evidence>
<dbReference type="Proteomes" id="UP000617340">
    <property type="component" value="Unassembled WGS sequence"/>
</dbReference>
<organism evidence="1 2">
    <name type="scientific">Vespula germanica</name>
    <name type="common">German yellow jacket</name>
    <name type="synonym">Paravespula germanica</name>
    <dbReference type="NCBI Taxonomy" id="30212"/>
    <lineage>
        <taxon>Eukaryota</taxon>
        <taxon>Metazoa</taxon>
        <taxon>Ecdysozoa</taxon>
        <taxon>Arthropoda</taxon>
        <taxon>Hexapoda</taxon>
        <taxon>Insecta</taxon>
        <taxon>Pterygota</taxon>
        <taxon>Neoptera</taxon>
        <taxon>Endopterygota</taxon>
        <taxon>Hymenoptera</taxon>
        <taxon>Apocrita</taxon>
        <taxon>Aculeata</taxon>
        <taxon>Vespoidea</taxon>
        <taxon>Vespidae</taxon>
        <taxon>Vespinae</taxon>
        <taxon>Vespula</taxon>
    </lineage>
</organism>
<reference evidence="1" key="1">
    <citation type="journal article" date="2020" name="G3 (Bethesda)">
        <title>High-Quality Assemblies for Three Invasive Social Wasps from the &lt;i&gt;Vespula&lt;/i&gt; Genus.</title>
        <authorList>
            <person name="Harrop T.W.R."/>
            <person name="Guhlin J."/>
            <person name="McLaughlin G.M."/>
            <person name="Permina E."/>
            <person name="Stockwell P."/>
            <person name="Gilligan J."/>
            <person name="Le Lec M.F."/>
            <person name="Gruber M.A.M."/>
            <person name="Quinn O."/>
            <person name="Lovegrove M."/>
            <person name="Duncan E.J."/>
            <person name="Remnant E.J."/>
            <person name="Van Eeckhoven J."/>
            <person name="Graham B."/>
            <person name="Knapp R.A."/>
            <person name="Langford K.W."/>
            <person name="Kronenberg Z."/>
            <person name="Press M.O."/>
            <person name="Eacker S.M."/>
            <person name="Wilson-Rankin E.E."/>
            <person name="Purcell J."/>
            <person name="Lester P.J."/>
            <person name="Dearden P.K."/>
        </authorList>
    </citation>
    <scope>NUCLEOTIDE SEQUENCE</scope>
    <source>
        <strain evidence="1">Linc-1</strain>
    </source>
</reference>
<name>A0A834N849_VESGE</name>
<proteinExistence type="predicted"/>
<sequence length="196" mass="21483">MELLSSDKTCPRTMFNLFCFVLFFVGAVSAGGTLEKLHEGASRQAIEFSSLLSLYRCDLRLRLVAVHDLVEDEREIVDALRKCSNETSRDNGVSNDLVMQPLRAPVVLGDWKSLLSLSQIALLDCLVTSSYSGHLGVGPRPIISINGAQSKSGTLYPRPPLIAGDMPFSVPLFVLKPQNHETSWLVATSSNSFRLS</sequence>
<keyword evidence="2" id="KW-1185">Reference proteome</keyword>
<evidence type="ECO:0000313" key="2">
    <source>
        <dbReference type="Proteomes" id="UP000617340"/>
    </source>
</evidence>
<dbReference type="EMBL" id="JACSDZ010000007">
    <property type="protein sequence ID" value="KAF7399737.1"/>
    <property type="molecule type" value="Genomic_DNA"/>
</dbReference>
<gene>
    <name evidence="1" type="ORF">HZH68_008329</name>
</gene>